<comment type="caution">
    <text evidence="2">The sequence shown here is derived from an EMBL/GenBank/DDBJ whole genome shotgun (WGS) entry which is preliminary data.</text>
</comment>
<dbReference type="Proteomes" id="UP001497392">
    <property type="component" value="Unassembled WGS sequence"/>
</dbReference>
<gene>
    <name evidence="2" type="primary">g9596</name>
    <name evidence="2" type="ORF">VP750_LOCUS8649</name>
</gene>
<protein>
    <submittedName>
        <fullName evidence="2">G9596 protein</fullName>
    </submittedName>
</protein>
<accession>A0ABP1G7Y2</accession>
<evidence type="ECO:0000313" key="2">
    <source>
        <dbReference type="EMBL" id="CAL5226743.1"/>
    </source>
</evidence>
<evidence type="ECO:0000256" key="1">
    <source>
        <dbReference type="SAM" id="MobiDB-lite"/>
    </source>
</evidence>
<keyword evidence="3" id="KW-1185">Reference proteome</keyword>
<feature type="region of interest" description="Disordered" evidence="1">
    <location>
        <begin position="14"/>
        <end position="77"/>
    </location>
</feature>
<proteinExistence type="predicted"/>
<feature type="compositionally biased region" description="Basic and acidic residues" evidence="1">
    <location>
        <begin position="43"/>
        <end position="55"/>
    </location>
</feature>
<feature type="compositionally biased region" description="Basic and acidic residues" evidence="1">
    <location>
        <begin position="15"/>
        <end position="34"/>
    </location>
</feature>
<name>A0ABP1G7Y2_9CHLO</name>
<organism evidence="2 3">
    <name type="scientific">Coccomyxa viridis</name>
    <dbReference type="NCBI Taxonomy" id="1274662"/>
    <lineage>
        <taxon>Eukaryota</taxon>
        <taxon>Viridiplantae</taxon>
        <taxon>Chlorophyta</taxon>
        <taxon>core chlorophytes</taxon>
        <taxon>Trebouxiophyceae</taxon>
        <taxon>Trebouxiophyceae incertae sedis</taxon>
        <taxon>Coccomyxaceae</taxon>
        <taxon>Coccomyxa</taxon>
    </lineage>
</organism>
<reference evidence="2 3" key="1">
    <citation type="submission" date="2024-06" db="EMBL/GenBank/DDBJ databases">
        <authorList>
            <person name="Kraege A."/>
            <person name="Thomma B."/>
        </authorList>
    </citation>
    <scope>NUCLEOTIDE SEQUENCE [LARGE SCALE GENOMIC DNA]</scope>
</reference>
<evidence type="ECO:0000313" key="3">
    <source>
        <dbReference type="Proteomes" id="UP001497392"/>
    </source>
</evidence>
<sequence length="124" mass="13839">MAVDFLSFRFQEAGGRGREQGGGREVDRAAEIALRRSPNGRRQVNDALRHADVHQPDISSPHTEQEHSHQQSYRSIQQDRCKHLNNGLVCYSAIPGYMALAKYGTYGQLIAAHDETSCRTNDTG</sequence>
<dbReference type="EMBL" id="CAXHTA020000016">
    <property type="protein sequence ID" value="CAL5226743.1"/>
    <property type="molecule type" value="Genomic_DNA"/>
</dbReference>